<protein>
    <submittedName>
        <fullName evidence="2">Uncharacterized protein</fullName>
    </submittedName>
</protein>
<dbReference type="EMBL" id="LSRL02000027">
    <property type="protein sequence ID" value="TDG49007.1"/>
    <property type="molecule type" value="Genomic_DNA"/>
</dbReference>
<keyword evidence="3" id="KW-1185">Reference proteome</keyword>
<dbReference type="Proteomes" id="UP000295192">
    <property type="component" value="Unassembled WGS sequence"/>
</dbReference>
<evidence type="ECO:0000313" key="3">
    <source>
        <dbReference type="Proteomes" id="UP000295192"/>
    </source>
</evidence>
<reference evidence="2 3" key="1">
    <citation type="journal article" date="2019" name="J. Hered.">
        <title>An Improved Genome Assembly for Drosophila navojoa, the Basal Species in the mojavensis Cluster.</title>
        <authorList>
            <person name="Vanderlinde T."/>
            <person name="Dupim E.G."/>
            <person name="Nazario-Yepiz N.O."/>
            <person name="Carvalho A.B."/>
        </authorList>
    </citation>
    <scope>NUCLEOTIDE SEQUENCE [LARGE SCALE GENOMIC DNA]</scope>
    <source>
        <strain evidence="2">Navoj_Jal97</strain>
        <tissue evidence="2">Whole organism</tissue>
    </source>
</reference>
<dbReference type="AlphaFoldDB" id="A0A484BJP5"/>
<gene>
    <name evidence="2" type="ORF">AWZ03_004492</name>
</gene>
<comment type="caution">
    <text evidence="2">The sequence shown here is derived from an EMBL/GenBank/DDBJ whole genome shotgun (WGS) entry which is preliminary data.</text>
</comment>
<proteinExistence type="predicted"/>
<accession>A0A484BJP5</accession>
<evidence type="ECO:0000256" key="1">
    <source>
        <dbReference type="SAM" id="MobiDB-lite"/>
    </source>
</evidence>
<feature type="region of interest" description="Disordered" evidence="1">
    <location>
        <begin position="23"/>
        <end position="46"/>
    </location>
</feature>
<name>A0A484BJP5_DRONA</name>
<evidence type="ECO:0000313" key="2">
    <source>
        <dbReference type="EMBL" id="TDG49007.1"/>
    </source>
</evidence>
<sequence length="89" mass="9809">MHEDRNGIQDRTWILHTGLGLLTSLPQPPQQPQPRSATQRQLAVAPAEARQLDGNFCGTRCVRTDGRTGITVSAEAHGVADRRRKRVKG</sequence>
<organism evidence="2 3">
    <name type="scientific">Drosophila navojoa</name>
    <name type="common">Fruit fly</name>
    <dbReference type="NCBI Taxonomy" id="7232"/>
    <lineage>
        <taxon>Eukaryota</taxon>
        <taxon>Metazoa</taxon>
        <taxon>Ecdysozoa</taxon>
        <taxon>Arthropoda</taxon>
        <taxon>Hexapoda</taxon>
        <taxon>Insecta</taxon>
        <taxon>Pterygota</taxon>
        <taxon>Neoptera</taxon>
        <taxon>Endopterygota</taxon>
        <taxon>Diptera</taxon>
        <taxon>Brachycera</taxon>
        <taxon>Muscomorpha</taxon>
        <taxon>Ephydroidea</taxon>
        <taxon>Drosophilidae</taxon>
        <taxon>Drosophila</taxon>
    </lineage>
</organism>